<name>A0A502GAI7_9PROT</name>
<keyword evidence="1" id="KW-0472">Membrane</keyword>
<evidence type="ECO:0008006" key="4">
    <source>
        <dbReference type="Google" id="ProtNLM"/>
    </source>
</evidence>
<accession>A0A502GAI7</accession>
<dbReference type="InterPro" id="IPR019099">
    <property type="entry name" value="Uncharacterised_PGPGW_TM"/>
</dbReference>
<comment type="caution">
    <text evidence="2">The sequence shown here is derived from an EMBL/GenBank/DDBJ whole genome shotgun (WGS) entry which is preliminary data.</text>
</comment>
<dbReference type="AlphaFoldDB" id="A0A502GAI7"/>
<gene>
    <name evidence="2" type="ORF">EAH89_06525</name>
</gene>
<keyword evidence="1" id="KW-1133">Transmembrane helix</keyword>
<evidence type="ECO:0000313" key="2">
    <source>
        <dbReference type="EMBL" id="TPG59009.1"/>
    </source>
</evidence>
<dbReference type="Pfam" id="PF09656">
    <property type="entry name" value="PGPGW"/>
    <property type="match status" value="1"/>
</dbReference>
<protein>
    <recommendedName>
        <fullName evidence="4">DUF454 family protein</fullName>
    </recommendedName>
</protein>
<keyword evidence="1" id="KW-0812">Transmembrane</keyword>
<dbReference type="EMBL" id="RCZP01000004">
    <property type="protein sequence ID" value="TPG59009.1"/>
    <property type="molecule type" value="Genomic_DNA"/>
</dbReference>
<proteinExistence type="predicted"/>
<evidence type="ECO:0000256" key="1">
    <source>
        <dbReference type="SAM" id="Phobius"/>
    </source>
</evidence>
<evidence type="ECO:0000313" key="3">
    <source>
        <dbReference type="Proteomes" id="UP000317078"/>
    </source>
</evidence>
<keyword evidence="3" id="KW-1185">Reference proteome</keyword>
<sequence>MWRAMDQARPPYVTLNPRPKRKALGWFFIVLGVLGLVLPFLQGFLFLALGVFVLRDQHLWAANRWAWVEGRWPGMVSRIEALEASTAARFAGWGAGLRRAIGRG</sequence>
<dbReference type="OrthoDB" id="7275403at2"/>
<dbReference type="Proteomes" id="UP000317078">
    <property type="component" value="Unassembled WGS sequence"/>
</dbReference>
<reference evidence="2 3" key="1">
    <citation type="journal article" date="2019" name="Environ. Microbiol.">
        <title>Species interactions and distinct microbial communities in high Arctic permafrost affected cryosols are associated with the CH4 and CO2 gas fluxes.</title>
        <authorList>
            <person name="Altshuler I."/>
            <person name="Hamel J."/>
            <person name="Turney S."/>
            <person name="Magnuson E."/>
            <person name="Levesque R."/>
            <person name="Greer C."/>
            <person name="Whyte L.G."/>
        </authorList>
    </citation>
    <scope>NUCLEOTIDE SEQUENCE [LARGE SCALE GENOMIC DNA]</scope>
    <source>
        <strain evidence="2 3">S9.3B</strain>
    </source>
</reference>
<organism evidence="2 3">
    <name type="scientific">Muricoccus nepalensis</name>
    <dbReference type="NCBI Taxonomy" id="1854500"/>
    <lineage>
        <taxon>Bacteria</taxon>
        <taxon>Pseudomonadati</taxon>
        <taxon>Pseudomonadota</taxon>
        <taxon>Alphaproteobacteria</taxon>
        <taxon>Acetobacterales</taxon>
        <taxon>Roseomonadaceae</taxon>
        <taxon>Muricoccus</taxon>
    </lineage>
</organism>
<feature type="transmembrane region" description="Helical" evidence="1">
    <location>
        <begin position="26"/>
        <end position="54"/>
    </location>
</feature>